<name>A0A4U1B7T2_9GAMM</name>
<keyword evidence="6 9" id="KW-0812">Transmembrane</keyword>
<evidence type="ECO:0000256" key="1">
    <source>
        <dbReference type="ARBA" id="ARBA00004377"/>
    </source>
</evidence>
<evidence type="ECO:0000256" key="8">
    <source>
        <dbReference type="ARBA" id="ARBA00023136"/>
    </source>
</evidence>
<proteinExistence type="inferred from homology"/>
<keyword evidence="5 9" id="KW-0997">Cell inner membrane</keyword>
<comment type="subunit">
    <text evidence="9">Type II secretion is composed of four main components: the outer membrane complex, the inner membrane complex, the cytoplasmic secretion ATPase and the periplasm-spanning pseudopilus.</text>
</comment>
<dbReference type="SUPFAM" id="SSF54523">
    <property type="entry name" value="Pili subunits"/>
    <property type="match status" value="1"/>
</dbReference>
<sequence>MLRQINKMAAFTLVEVMIAMAIFAIAGTAIFKVANSTLIGTSRLETTTIAQWVASNQLVEVTLDQSWPPKKNQKGELEMADRQWHWLQIVEETEDKRMRAVTIEVREDPADAYPVASLMTYVSQPAGGAE</sequence>
<comment type="subcellular location">
    <subcellularLocation>
        <location evidence="1 9">Cell inner membrane</location>
        <topology evidence="1 9">Single-pass membrane protein</topology>
    </subcellularLocation>
</comment>
<comment type="similarity">
    <text evidence="2 9">Belongs to the GSP I family.</text>
</comment>
<keyword evidence="12" id="KW-1185">Reference proteome</keyword>
<protein>
    <recommendedName>
        <fullName evidence="9">Type II secretion system protein I</fullName>
        <shortName evidence="9">T2SS minor pseudopilin I</shortName>
    </recommendedName>
</protein>
<evidence type="ECO:0000256" key="7">
    <source>
        <dbReference type="ARBA" id="ARBA00022989"/>
    </source>
</evidence>
<dbReference type="GO" id="GO:0015627">
    <property type="term" value="C:type II protein secretion system complex"/>
    <property type="evidence" value="ECO:0007669"/>
    <property type="project" value="UniProtKB-UniRule"/>
</dbReference>
<evidence type="ECO:0000256" key="3">
    <source>
        <dbReference type="ARBA" id="ARBA00022475"/>
    </source>
</evidence>
<dbReference type="Pfam" id="PF02501">
    <property type="entry name" value="T2SSI"/>
    <property type="match status" value="1"/>
</dbReference>
<dbReference type="AlphaFoldDB" id="A0A4U1B7T2"/>
<evidence type="ECO:0000256" key="4">
    <source>
        <dbReference type="ARBA" id="ARBA00022481"/>
    </source>
</evidence>
<dbReference type="InterPro" id="IPR010052">
    <property type="entry name" value="T2SS_protein-GspI"/>
</dbReference>
<dbReference type="RefSeq" id="WP_136734747.1">
    <property type="nucleotide sequence ID" value="NZ_SWDB01000007.1"/>
</dbReference>
<evidence type="ECO:0000259" key="10">
    <source>
        <dbReference type="Pfam" id="PF02501"/>
    </source>
</evidence>
<evidence type="ECO:0000256" key="6">
    <source>
        <dbReference type="ARBA" id="ARBA00022692"/>
    </source>
</evidence>
<dbReference type="PANTHER" id="PTHR38779:SF2">
    <property type="entry name" value="TYPE II SECRETION SYSTEM PROTEIN I-RELATED"/>
    <property type="match status" value="1"/>
</dbReference>
<dbReference type="InterPro" id="IPR012902">
    <property type="entry name" value="N_methyl_site"/>
</dbReference>
<accession>A0A4U1B7T2</accession>
<comment type="caution">
    <text evidence="11">The sequence shown here is derived from an EMBL/GenBank/DDBJ whole genome shotgun (WGS) entry which is preliminary data.</text>
</comment>
<evidence type="ECO:0000256" key="9">
    <source>
        <dbReference type="RuleBase" id="RU368030"/>
    </source>
</evidence>
<organism evidence="11 12">
    <name type="scientific">Thalassotalea mangrovi</name>
    <dbReference type="NCBI Taxonomy" id="2572245"/>
    <lineage>
        <taxon>Bacteria</taxon>
        <taxon>Pseudomonadati</taxon>
        <taxon>Pseudomonadota</taxon>
        <taxon>Gammaproteobacteria</taxon>
        <taxon>Alteromonadales</taxon>
        <taxon>Colwelliaceae</taxon>
        <taxon>Thalassotalea</taxon>
    </lineage>
</organism>
<dbReference type="Proteomes" id="UP000307999">
    <property type="component" value="Unassembled WGS sequence"/>
</dbReference>
<dbReference type="EMBL" id="SWDB01000007">
    <property type="protein sequence ID" value="TKB46680.1"/>
    <property type="molecule type" value="Genomic_DNA"/>
</dbReference>
<dbReference type="Pfam" id="PF07963">
    <property type="entry name" value="N_methyl"/>
    <property type="match status" value="1"/>
</dbReference>
<dbReference type="OrthoDB" id="6121517at2"/>
<dbReference type="GO" id="GO:0005886">
    <property type="term" value="C:plasma membrane"/>
    <property type="evidence" value="ECO:0007669"/>
    <property type="project" value="UniProtKB-SubCell"/>
</dbReference>
<evidence type="ECO:0000313" key="11">
    <source>
        <dbReference type="EMBL" id="TKB46680.1"/>
    </source>
</evidence>
<keyword evidence="3" id="KW-1003">Cell membrane</keyword>
<dbReference type="InterPro" id="IPR045584">
    <property type="entry name" value="Pilin-like"/>
</dbReference>
<evidence type="ECO:0000313" key="12">
    <source>
        <dbReference type="Proteomes" id="UP000307999"/>
    </source>
</evidence>
<keyword evidence="8 9" id="KW-0472">Membrane</keyword>
<comment type="function">
    <text evidence="9">Component of the type II secretion system required for the energy-dependent secretion of extracellular factors such as proteases and toxins from the periplasm.</text>
</comment>
<dbReference type="NCBIfam" id="TIGR02532">
    <property type="entry name" value="IV_pilin_GFxxxE"/>
    <property type="match status" value="1"/>
</dbReference>
<evidence type="ECO:0000256" key="5">
    <source>
        <dbReference type="ARBA" id="ARBA00022519"/>
    </source>
</evidence>
<keyword evidence="4 9" id="KW-0488">Methylation</keyword>
<evidence type="ECO:0000256" key="2">
    <source>
        <dbReference type="ARBA" id="ARBA00008358"/>
    </source>
</evidence>
<dbReference type="InterPro" id="IPR003413">
    <property type="entry name" value="T2SS_GspI_C"/>
</dbReference>
<dbReference type="GO" id="GO:0015628">
    <property type="term" value="P:protein secretion by the type II secretion system"/>
    <property type="evidence" value="ECO:0007669"/>
    <property type="project" value="UniProtKB-UniRule"/>
</dbReference>
<dbReference type="PANTHER" id="PTHR38779">
    <property type="entry name" value="TYPE II SECRETION SYSTEM PROTEIN I-RELATED"/>
    <property type="match status" value="1"/>
</dbReference>
<comment type="PTM">
    <text evidence="9">Cleaved by prepilin peptidase.</text>
</comment>
<reference evidence="11 12" key="1">
    <citation type="submission" date="2019-04" db="EMBL/GenBank/DDBJ databases">
        <title>Thalassotalea guangxiensis sp. nov., isolated from sediment of the coastal wetland.</title>
        <authorList>
            <person name="Zheng S."/>
            <person name="Zhang D."/>
        </authorList>
    </citation>
    <scope>NUCLEOTIDE SEQUENCE [LARGE SCALE GENOMIC DNA]</scope>
    <source>
        <strain evidence="11 12">ZS-4</strain>
    </source>
</reference>
<feature type="transmembrane region" description="Helical" evidence="9">
    <location>
        <begin position="12"/>
        <end position="31"/>
    </location>
</feature>
<dbReference type="NCBIfam" id="TIGR01707">
    <property type="entry name" value="gspI"/>
    <property type="match status" value="1"/>
</dbReference>
<gene>
    <name evidence="11" type="primary">gspI</name>
    <name evidence="11" type="ORF">E8M12_03755</name>
</gene>
<dbReference type="Gene3D" id="3.30.1300.30">
    <property type="entry name" value="GSPII I/J protein-like"/>
    <property type="match status" value="1"/>
</dbReference>
<feature type="domain" description="Type II secretion system protein GspI C-terminal" evidence="10">
    <location>
        <begin position="44"/>
        <end position="123"/>
    </location>
</feature>
<keyword evidence="7 9" id="KW-1133">Transmembrane helix</keyword>